<dbReference type="AlphaFoldDB" id="A0A6J4NK90"/>
<gene>
    <name evidence="2" type="ORF">AVDCRST_MAG66-684</name>
</gene>
<proteinExistence type="predicted"/>
<feature type="non-terminal residue" evidence="2">
    <location>
        <position position="1"/>
    </location>
</feature>
<feature type="region of interest" description="Disordered" evidence="1">
    <location>
        <begin position="1"/>
        <end position="38"/>
    </location>
</feature>
<evidence type="ECO:0000313" key="2">
    <source>
        <dbReference type="EMBL" id="CAA9387149.1"/>
    </source>
</evidence>
<feature type="non-terminal residue" evidence="2">
    <location>
        <position position="87"/>
    </location>
</feature>
<name>A0A6J4NK90_9PSEU</name>
<dbReference type="EMBL" id="CADCUS010000098">
    <property type="protein sequence ID" value="CAA9387149.1"/>
    <property type="molecule type" value="Genomic_DNA"/>
</dbReference>
<organism evidence="2">
    <name type="scientific">uncultured Pseudonocardia sp</name>
    <dbReference type="NCBI Taxonomy" id="211455"/>
    <lineage>
        <taxon>Bacteria</taxon>
        <taxon>Bacillati</taxon>
        <taxon>Actinomycetota</taxon>
        <taxon>Actinomycetes</taxon>
        <taxon>Pseudonocardiales</taxon>
        <taxon>Pseudonocardiaceae</taxon>
        <taxon>Pseudonocardia</taxon>
        <taxon>environmental samples</taxon>
    </lineage>
</organism>
<feature type="region of interest" description="Disordered" evidence="1">
    <location>
        <begin position="64"/>
        <end position="87"/>
    </location>
</feature>
<reference evidence="2" key="1">
    <citation type="submission" date="2020-02" db="EMBL/GenBank/DDBJ databases">
        <authorList>
            <person name="Meier V. D."/>
        </authorList>
    </citation>
    <scope>NUCLEOTIDE SEQUENCE</scope>
    <source>
        <strain evidence="2">AVDCRST_MAG66</strain>
    </source>
</reference>
<accession>A0A6J4NK90</accession>
<sequence>APSRAPGVPGRPGRRRGDQRADRGFPGARRLRAVGRAGAADRRVLQAPGRGGVLAARLHAAVRTALRHPGAPRDPAGRRTAGRRAHL</sequence>
<evidence type="ECO:0000256" key="1">
    <source>
        <dbReference type="SAM" id="MobiDB-lite"/>
    </source>
</evidence>
<protein>
    <submittedName>
        <fullName evidence="2">Transcriptional regulator, HTH_3 family</fullName>
    </submittedName>
</protein>